<dbReference type="Proteomes" id="UP000326532">
    <property type="component" value="Unassembled WGS sequence"/>
</dbReference>
<evidence type="ECO:0000256" key="5">
    <source>
        <dbReference type="SAM" id="MobiDB-lite"/>
    </source>
</evidence>
<organism evidence="7 8">
    <name type="scientific">Aspergillus parasiticus</name>
    <dbReference type="NCBI Taxonomy" id="5067"/>
    <lineage>
        <taxon>Eukaryota</taxon>
        <taxon>Fungi</taxon>
        <taxon>Dikarya</taxon>
        <taxon>Ascomycota</taxon>
        <taxon>Pezizomycotina</taxon>
        <taxon>Eurotiomycetes</taxon>
        <taxon>Eurotiomycetidae</taxon>
        <taxon>Eurotiales</taxon>
        <taxon>Aspergillaceae</taxon>
        <taxon>Aspergillus</taxon>
        <taxon>Aspergillus subgen. Circumdati</taxon>
    </lineage>
</organism>
<dbReference type="GO" id="GO:0006351">
    <property type="term" value="P:DNA-templated transcription"/>
    <property type="evidence" value="ECO:0007669"/>
    <property type="project" value="InterPro"/>
</dbReference>
<name>A0A5N6DTR1_ASPPA</name>
<feature type="compositionally biased region" description="Basic and acidic residues" evidence="5">
    <location>
        <begin position="328"/>
        <end position="339"/>
    </location>
</feature>
<evidence type="ECO:0000256" key="1">
    <source>
        <dbReference type="ARBA" id="ARBA00004123"/>
    </source>
</evidence>
<feature type="domain" description="Xylanolytic transcriptional activator regulatory" evidence="6">
    <location>
        <begin position="33"/>
        <end position="106"/>
    </location>
</feature>
<gene>
    <name evidence="7" type="ORF">BDV34DRAFT_210965</name>
</gene>
<dbReference type="Pfam" id="PF04082">
    <property type="entry name" value="Fungal_trans"/>
    <property type="match status" value="1"/>
</dbReference>
<dbReference type="GO" id="GO:0008270">
    <property type="term" value="F:zinc ion binding"/>
    <property type="evidence" value="ECO:0007669"/>
    <property type="project" value="InterPro"/>
</dbReference>
<evidence type="ECO:0000313" key="8">
    <source>
        <dbReference type="Proteomes" id="UP000326532"/>
    </source>
</evidence>
<accession>A0A5N6DTR1</accession>
<dbReference type="GO" id="GO:0003677">
    <property type="term" value="F:DNA binding"/>
    <property type="evidence" value="ECO:0007669"/>
    <property type="project" value="InterPro"/>
</dbReference>
<keyword evidence="8" id="KW-1185">Reference proteome</keyword>
<dbReference type="CDD" id="cd12148">
    <property type="entry name" value="fungal_TF_MHR"/>
    <property type="match status" value="1"/>
</dbReference>
<sequence>MSAVECRGEFDEDKAVLVTRYICGRKDENGPDVCTLIGVAIGTAMKIGLHCDGADLGLSPFEVEMRRRLWWQICTLDVRTAEDHGSEPTILESAFNTKLPLNINDTSLQPAMSELPQVQPGKTEMTFTLVRFEGSHFVRRVTFSDRFCRTNSYPVLSEAQKCEAIEQFKERIEKQYLSYCDKEVPLDFITATSTRLILVRLKLAVCRLRKDQAPGMLMQTIYRRTCEEVLQQAQTLRNYEKGKRWLWLFQTYVEWDSLAYLLLHLCIAPPEELSVATWKIVDEICHHWKSESDIYRDRRWRLIEELRFQALSVRATRETIPQLPRATQPDHHTTPERYDLGPAVRLHKDPSAGAQRTTDTGIDQPSNAEAAAYVHPSPVAGFQTTESNPTVDQPFPIGTLISAATATSVTQPVDEAMSSAAELPSGGTGCEWSAALFEVFWDLTGSGQGASVSWL</sequence>
<keyword evidence="3" id="KW-0804">Transcription</keyword>
<dbReference type="PANTHER" id="PTHR31001">
    <property type="entry name" value="UNCHARACTERIZED TRANSCRIPTIONAL REGULATORY PROTEIN"/>
    <property type="match status" value="1"/>
</dbReference>
<dbReference type="GO" id="GO:0005634">
    <property type="term" value="C:nucleus"/>
    <property type="evidence" value="ECO:0007669"/>
    <property type="project" value="UniProtKB-SubCell"/>
</dbReference>
<proteinExistence type="predicted"/>
<evidence type="ECO:0000256" key="4">
    <source>
        <dbReference type="ARBA" id="ARBA00023242"/>
    </source>
</evidence>
<comment type="subcellular location">
    <subcellularLocation>
        <location evidence="1">Nucleus</location>
    </subcellularLocation>
</comment>
<evidence type="ECO:0000256" key="2">
    <source>
        <dbReference type="ARBA" id="ARBA00023015"/>
    </source>
</evidence>
<dbReference type="VEuPathDB" id="FungiDB:BDV34DRAFT_210965"/>
<reference evidence="7 8" key="1">
    <citation type="submission" date="2019-04" db="EMBL/GenBank/DDBJ databases">
        <title>Fungal friends and foes A comparative genomics study of 23 Aspergillus species from section Flavi.</title>
        <authorList>
            <consortium name="DOE Joint Genome Institute"/>
            <person name="Kjaerbolling I."/>
            <person name="Vesth T.C."/>
            <person name="Frisvad J.C."/>
            <person name="Nybo J.L."/>
            <person name="Theobald S."/>
            <person name="Kildgaard S."/>
            <person name="Petersen T.I."/>
            <person name="Kuo A."/>
            <person name="Sato A."/>
            <person name="Lyhne E.K."/>
            <person name="Kogle M.E."/>
            <person name="Wiebenga A."/>
            <person name="Kun R.S."/>
            <person name="Lubbers R.J."/>
            <person name="Makela M.R."/>
            <person name="Barry K."/>
            <person name="Chovatia M."/>
            <person name="Clum A."/>
            <person name="Daum C."/>
            <person name="Haridas S."/>
            <person name="He G."/>
            <person name="LaButti K."/>
            <person name="Lipzen A."/>
            <person name="Mondo S."/>
            <person name="Pangilinan J."/>
            <person name="Riley R."/>
            <person name="Salamov A."/>
            <person name="Simmons B.A."/>
            <person name="Magnuson J.K."/>
            <person name="Henrissat B."/>
            <person name="Mortensen U.H."/>
            <person name="Larsen T.O."/>
            <person name="De vries R.P."/>
            <person name="Grigoriev I.V."/>
            <person name="Machida M."/>
            <person name="Baker S.E."/>
            <person name="Andersen M.R."/>
        </authorList>
    </citation>
    <scope>NUCLEOTIDE SEQUENCE [LARGE SCALE GENOMIC DNA]</scope>
    <source>
        <strain evidence="7 8">CBS 117618</strain>
    </source>
</reference>
<dbReference type="InterPro" id="IPR050613">
    <property type="entry name" value="Sec_Metabolite_Reg"/>
</dbReference>
<keyword evidence="4" id="KW-0539">Nucleus</keyword>
<dbReference type="AlphaFoldDB" id="A0A5N6DTR1"/>
<dbReference type="OMA" id="FQTYVEW"/>
<protein>
    <recommendedName>
        <fullName evidence="6">Xylanolytic transcriptional activator regulatory domain-containing protein</fullName>
    </recommendedName>
</protein>
<evidence type="ECO:0000259" key="6">
    <source>
        <dbReference type="SMART" id="SM00906"/>
    </source>
</evidence>
<dbReference type="SMART" id="SM00906">
    <property type="entry name" value="Fungal_trans"/>
    <property type="match status" value="1"/>
</dbReference>
<dbReference type="EMBL" id="ML734952">
    <property type="protein sequence ID" value="KAB8208184.1"/>
    <property type="molecule type" value="Genomic_DNA"/>
</dbReference>
<dbReference type="InterPro" id="IPR007219">
    <property type="entry name" value="XnlR_reg_dom"/>
</dbReference>
<dbReference type="PANTHER" id="PTHR31001:SF91">
    <property type="entry name" value="ZN(II)2CYS6 TRANSCRIPTION FACTOR (EUROFUNG)"/>
    <property type="match status" value="1"/>
</dbReference>
<feature type="region of interest" description="Disordered" evidence="5">
    <location>
        <begin position="323"/>
        <end position="363"/>
    </location>
</feature>
<feature type="compositionally biased region" description="Polar residues" evidence="5">
    <location>
        <begin position="354"/>
        <end position="363"/>
    </location>
</feature>
<evidence type="ECO:0000313" key="7">
    <source>
        <dbReference type="EMBL" id="KAB8208184.1"/>
    </source>
</evidence>
<evidence type="ECO:0000256" key="3">
    <source>
        <dbReference type="ARBA" id="ARBA00023163"/>
    </source>
</evidence>
<keyword evidence="2" id="KW-0805">Transcription regulation</keyword>